<gene>
    <name evidence="5" type="ORF">SSX86_000964</name>
</gene>
<feature type="coiled-coil region" evidence="3">
    <location>
        <begin position="226"/>
        <end position="303"/>
    </location>
</feature>
<dbReference type="PANTHER" id="PTHR34224">
    <property type="entry name" value="INTERACTOR OF CONSTITUTIVE ACTIVE ROPS 2, CHLOROPLASTIC-RELATED"/>
    <property type="match status" value="1"/>
</dbReference>
<evidence type="ECO:0000256" key="4">
    <source>
        <dbReference type="SAM" id="MobiDB-lite"/>
    </source>
</evidence>
<comment type="caution">
    <text evidence="5">The sequence shown here is derived from an EMBL/GenBank/DDBJ whole genome shotgun (WGS) entry which is preliminary data.</text>
</comment>
<dbReference type="Proteomes" id="UP001408789">
    <property type="component" value="Unassembled WGS sequence"/>
</dbReference>
<reference evidence="5 6" key="1">
    <citation type="submission" date="2024-04" db="EMBL/GenBank/DDBJ databases">
        <title>The reference genome of an endangered Asteraceae, Deinandra increscens subsp. villosa, native to the Central Coast of California.</title>
        <authorList>
            <person name="Guilliams M."/>
            <person name="Hasenstab-Lehman K."/>
            <person name="Meyer R."/>
            <person name="Mcevoy S."/>
        </authorList>
    </citation>
    <scope>NUCLEOTIDE SEQUENCE [LARGE SCALE GENOMIC DNA]</scope>
    <source>
        <tissue evidence="5">Leaf</tissue>
    </source>
</reference>
<evidence type="ECO:0000313" key="5">
    <source>
        <dbReference type="EMBL" id="KAK9079293.1"/>
    </source>
</evidence>
<evidence type="ECO:0000313" key="6">
    <source>
        <dbReference type="Proteomes" id="UP001408789"/>
    </source>
</evidence>
<name>A0AAP0DU44_9ASTR</name>
<dbReference type="InterPro" id="IPR029688">
    <property type="entry name" value="ICR"/>
</dbReference>
<feature type="region of interest" description="Disordered" evidence="4">
    <location>
        <begin position="122"/>
        <end position="141"/>
    </location>
</feature>
<keyword evidence="6" id="KW-1185">Reference proteome</keyword>
<organism evidence="5 6">
    <name type="scientific">Deinandra increscens subsp. villosa</name>
    <dbReference type="NCBI Taxonomy" id="3103831"/>
    <lineage>
        <taxon>Eukaryota</taxon>
        <taxon>Viridiplantae</taxon>
        <taxon>Streptophyta</taxon>
        <taxon>Embryophyta</taxon>
        <taxon>Tracheophyta</taxon>
        <taxon>Spermatophyta</taxon>
        <taxon>Magnoliopsida</taxon>
        <taxon>eudicotyledons</taxon>
        <taxon>Gunneridae</taxon>
        <taxon>Pentapetalae</taxon>
        <taxon>asterids</taxon>
        <taxon>campanulids</taxon>
        <taxon>Asterales</taxon>
        <taxon>Asteraceae</taxon>
        <taxon>Asteroideae</taxon>
        <taxon>Heliantheae alliance</taxon>
        <taxon>Madieae</taxon>
        <taxon>Madiinae</taxon>
        <taxon>Deinandra</taxon>
    </lineage>
</organism>
<feature type="coiled-coil region" evidence="3">
    <location>
        <begin position="360"/>
        <end position="411"/>
    </location>
</feature>
<feature type="compositionally biased region" description="Low complexity" evidence="4">
    <location>
        <begin position="75"/>
        <end position="86"/>
    </location>
</feature>
<evidence type="ECO:0000256" key="2">
    <source>
        <dbReference type="ARBA" id="ARBA00023054"/>
    </source>
</evidence>
<feature type="region of interest" description="Disordered" evidence="4">
    <location>
        <begin position="450"/>
        <end position="470"/>
    </location>
</feature>
<dbReference type="EMBL" id="JBCNJP010000003">
    <property type="protein sequence ID" value="KAK9079293.1"/>
    <property type="molecule type" value="Genomic_DNA"/>
</dbReference>
<dbReference type="PANTHER" id="PTHR34224:SF17">
    <property type="entry name" value="INTERACTOR OF CONSTITUTIVE ACTIVE ROPS"/>
    <property type="match status" value="1"/>
</dbReference>
<protein>
    <submittedName>
        <fullName evidence="5">Uncharacterized protein</fullName>
    </submittedName>
</protein>
<comment type="similarity">
    <text evidence="1">Belongs to the ICR family.</text>
</comment>
<dbReference type="Gene3D" id="6.10.140.920">
    <property type="match status" value="1"/>
</dbReference>
<sequence length="486" mass="53734">MAVLQRRQPLEAAASPTVIIGGVTSRCTAASPAGVTTASPYAFISQVFLQKLFQAHCLKGNLEMQHPKTRGGITGSNTKSKTTTSKAIDQRWQRAPIPEKKRVGRVPELETQLARLQEELNKTKDQLSEAESRIKQANHEAEEAKKQLAAKSAKLEESQKQLDELWACEQTRIHELRKISQDRDRAWEAELKAIQKHLATAITENQKLNVRLQKVAESEADYAKQAESAQLELSETVNAVEELKIQLTESKDELQAVQEHLATAITENQKLIQKVAKSEADYAKQAESAHLELSETVNAVEELKIQLTESKDSESQALDLVNQTREQLKHLETVKLSAVEELKIQLTESKDSESRALDLVNQTREQLEQLELVKLNAVEDENGEPDRDLELAAALAACAEMEGELRRMKVQTEQWRKAAEVAAAMVLGDGGGSGGRGKLVSAIEFSGGIGEKSNSSFSEDTEDESSMKKTGNMLKKIGVLLKKAQK</sequence>
<evidence type="ECO:0000256" key="1">
    <source>
        <dbReference type="ARBA" id="ARBA00009778"/>
    </source>
</evidence>
<proteinExistence type="inferred from homology"/>
<keyword evidence="2 3" id="KW-0175">Coiled coil</keyword>
<feature type="region of interest" description="Disordered" evidence="4">
    <location>
        <begin position="65"/>
        <end position="88"/>
    </location>
</feature>
<dbReference type="AlphaFoldDB" id="A0AAP0DU44"/>
<evidence type="ECO:0000256" key="3">
    <source>
        <dbReference type="SAM" id="Coils"/>
    </source>
</evidence>
<accession>A0AAP0DU44</accession>